<keyword evidence="2" id="KW-1185">Reference proteome</keyword>
<evidence type="ECO:0008006" key="3">
    <source>
        <dbReference type="Google" id="ProtNLM"/>
    </source>
</evidence>
<comment type="caution">
    <text evidence="1">The sequence shown here is derived from an EMBL/GenBank/DDBJ whole genome shotgun (WGS) entry which is preliminary data.</text>
</comment>
<dbReference type="EMBL" id="JACHLN010000001">
    <property type="protein sequence ID" value="MBB4837280.1"/>
    <property type="molecule type" value="Genomic_DNA"/>
</dbReference>
<proteinExistence type="predicted"/>
<name>A0A7W7JYV4_9SPHN</name>
<protein>
    <recommendedName>
        <fullName evidence="3">3'-phosphoadenosine 5'-phosphosulfate sulfotransferase (PAPS reductase)/FAD synthetase</fullName>
    </recommendedName>
</protein>
<dbReference type="Gene3D" id="3.40.50.620">
    <property type="entry name" value="HUPs"/>
    <property type="match status" value="1"/>
</dbReference>
<dbReference type="SUPFAM" id="SSF52402">
    <property type="entry name" value="Adenine nucleotide alpha hydrolases-like"/>
    <property type="match status" value="1"/>
</dbReference>
<accession>A0A7W7JYV4</accession>
<dbReference type="InterPro" id="IPR014729">
    <property type="entry name" value="Rossmann-like_a/b/a_fold"/>
</dbReference>
<dbReference type="RefSeq" id="WP_184161574.1">
    <property type="nucleotide sequence ID" value="NZ_JACHLN010000001.1"/>
</dbReference>
<gene>
    <name evidence="1" type="ORF">HNP52_000331</name>
</gene>
<sequence>MINKQAATAPIALADAGTSSVDWPAADPTSPFFCHGPTVISLSGGRTSAKMLFRVLEAHGGRLPEYVHVCFANTGKEREPTLRFVHEISTRWGVRVRWLEFQTDLASAGAEGRFIEVGYNSASRKGEPFDRLIARKQALPSGRQRWCTEFLKVKVLFDFAASIGLGQPGDFIEMIGLRADEKTRIDRLLRDARNEASHLSFPLSTAGVVKDDIFSFWGSQPFDLQLPRGLGNCDQCPFLGTKARIARAQIDPASCEQWARWEIVTGYRFGRYHTFVELLGVVARSPRLELDEEVDTECGAWCPSIMGGI</sequence>
<dbReference type="Proteomes" id="UP000575241">
    <property type="component" value="Unassembled WGS sequence"/>
</dbReference>
<organism evidence="1 2">
    <name type="scientific">Sphingomonas kyeonggiensis</name>
    <dbReference type="NCBI Taxonomy" id="1268553"/>
    <lineage>
        <taxon>Bacteria</taxon>
        <taxon>Pseudomonadati</taxon>
        <taxon>Pseudomonadota</taxon>
        <taxon>Alphaproteobacteria</taxon>
        <taxon>Sphingomonadales</taxon>
        <taxon>Sphingomonadaceae</taxon>
        <taxon>Sphingomonas</taxon>
    </lineage>
</organism>
<reference evidence="1 2" key="1">
    <citation type="submission" date="2020-08" db="EMBL/GenBank/DDBJ databases">
        <title>Functional genomics of gut bacteria from endangered species of beetles.</title>
        <authorList>
            <person name="Carlos-Shanley C."/>
        </authorList>
    </citation>
    <scope>NUCLEOTIDE SEQUENCE [LARGE SCALE GENOMIC DNA]</scope>
    <source>
        <strain evidence="1 2">S00224</strain>
    </source>
</reference>
<dbReference type="AlphaFoldDB" id="A0A7W7JYV4"/>
<evidence type="ECO:0000313" key="2">
    <source>
        <dbReference type="Proteomes" id="UP000575241"/>
    </source>
</evidence>
<evidence type="ECO:0000313" key="1">
    <source>
        <dbReference type="EMBL" id="MBB4837280.1"/>
    </source>
</evidence>